<dbReference type="EMBL" id="QZEY01000023">
    <property type="protein sequence ID" value="RJL22092.1"/>
    <property type="molecule type" value="Genomic_DNA"/>
</dbReference>
<keyword evidence="2" id="KW-0812">Transmembrane</keyword>
<comment type="caution">
    <text evidence="3">The sequence shown here is derived from an EMBL/GenBank/DDBJ whole genome shotgun (WGS) entry which is preliminary data.</text>
</comment>
<gene>
    <name evidence="3" type="ORF">D5H75_36480</name>
</gene>
<evidence type="ECO:0000256" key="2">
    <source>
        <dbReference type="SAM" id="Phobius"/>
    </source>
</evidence>
<organism evidence="3 4">
    <name type="scientific">Bailinhaonella thermotolerans</name>
    <dbReference type="NCBI Taxonomy" id="1070861"/>
    <lineage>
        <taxon>Bacteria</taxon>
        <taxon>Bacillati</taxon>
        <taxon>Actinomycetota</taxon>
        <taxon>Actinomycetes</taxon>
        <taxon>Streptosporangiales</taxon>
        <taxon>Streptosporangiaceae</taxon>
        <taxon>Bailinhaonella</taxon>
    </lineage>
</organism>
<protein>
    <submittedName>
        <fullName evidence="3">Uncharacterized protein</fullName>
    </submittedName>
</protein>
<feature type="region of interest" description="Disordered" evidence="1">
    <location>
        <begin position="1"/>
        <end position="30"/>
    </location>
</feature>
<accession>A0A3A4A3B6</accession>
<sequence length="152" mass="15029">MPRSDGNPRCSAHAHTSRTHRSTWNAGTHRNCADNRRASASVFTRVALPAVAPPGTAFAAIAPPGTAFAAIAPPGAVSPGAVFPGAVFPCVALPRAVLPAVVPAVVLAAVALLGLARPRLVPAAGAGPPAVPARAAALRAAFFAGVLLRGSA</sequence>
<reference evidence="3 4" key="1">
    <citation type="submission" date="2018-09" db="EMBL/GenBank/DDBJ databases">
        <title>YIM 75507 draft genome.</title>
        <authorList>
            <person name="Tang S."/>
            <person name="Feng Y."/>
        </authorList>
    </citation>
    <scope>NUCLEOTIDE SEQUENCE [LARGE SCALE GENOMIC DNA]</scope>
    <source>
        <strain evidence="3 4">YIM 75507</strain>
    </source>
</reference>
<evidence type="ECO:0000256" key="1">
    <source>
        <dbReference type="SAM" id="MobiDB-lite"/>
    </source>
</evidence>
<keyword evidence="4" id="KW-1185">Reference proteome</keyword>
<keyword evidence="2" id="KW-0472">Membrane</keyword>
<evidence type="ECO:0000313" key="3">
    <source>
        <dbReference type="EMBL" id="RJL22092.1"/>
    </source>
</evidence>
<dbReference type="AlphaFoldDB" id="A0A3A4A3B6"/>
<keyword evidence="2" id="KW-1133">Transmembrane helix</keyword>
<proteinExistence type="predicted"/>
<name>A0A3A4A3B6_9ACTN</name>
<dbReference type="Proteomes" id="UP000265768">
    <property type="component" value="Unassembled WGS sequence"/>
</dbReference>
<evidence type="ECO:0000313" key="4">
    <source>
        <dbReference type="Proteomes" id="UP000265768"/>
    </source>
</evidence>
<feature type="transmembrane region" description="Helical" evidence="2">
    <location>
        <begin position="96"/>
        <end position="116"/>
    </location>
</feature>